<evidence type="ECO:0000313" key="3">
    <source>
        <dbReference type="EMBL" id="GHP02034.1"/>
    </source>
</evidence>
<dbReference type="PANTHER" id="PTHR10476">
    <property type="entry name" value="CHARGED MULTIVESICULAR BODY PROTEIN"/>
    <property type="match status" value="1"/>
</dbReference>
<dbReference type="GO" id="GO:0007034">
    <property type="term" value="P:vacuolar transport"/>
    <property type="evidence" value="ECO:0007669"/>
    <property type="project" value="InterPro"/>
</dbReference>
<dbReference type="Proteomes" id="UP000660262">
    <property type="component" value="Unassembled WGS sequence"/>
</dbReference>
<feature type="compositionally biased region" description="Low complexity" evidence="2">
    <location>
        <begin position="212"/>
        <end position="226"/>
    </location>
</feature>
<feature type="region of interest" description="Disordered" evidence="2">
    <location>
        <begin position="202"/>
        <end position="229"/>
    </location>
</feature>
<proteinExistence type="predicted"/>
<dbReference type="Pfam" id="PF03357">
    <property type="entry name" value="Snf7"/>
    <property type="match status" value="1"/>
</dbReference>
<name>A0A830H4R8_9CHLO</name>
<keyword evidence="1" id="KW-0175">Coiled coil</keyword>
<gene>
    <name evidence="3" type="ORF">PPROV_000079000</name>
</gene>
<dbReference type="OrthoDB" id="5594417at2759"/>
<dbReference type="InterPro" id="IPR005024">
    <property type="entry name" value="Snf7_fam"/>
</dbReference>
<feature type="coiled-coil region" evidence="1">
    <location>
        <begin position="12"/>
        <end position="46"/>
    </location>
</feature>
<evidence type="ECO:0000313" key="4">
    <source>
        <dbReference type="Proteomes" id="UP000660262"/>
    </source>
</evidence>
<evidence type="ECO:0000256" key="2">
    <source>
        <dbReference type="SAM" id="MobiDB-lite"/>
    </source>
</evidence>
<dbReference type="EMBL" id="BNJQ01000002">
    <property type="protein sequence ID" value="GHP02034.1"/>
    <property type="molecule type" value="Genomic_DNA"/>
</dbReference>
<organism evidence="3 4">
    <name type="scientific">Pycnococcus provasolii</name>
    <dbReference type="NCBI Taxonomy" id="41880"/>
    <lineage>
        <taxon>Eukaryota</taxon>
        <taxon>Viridiplantae</taxon>
        <taxon>Chlorophyta</taxon>
        <taxon>Pseudoscourfieldiophyceae</taxon>
        <taxon>Pseudoscourfieldiales</taxon>
        <taxon>Pycnococcaceae</taxon>
        <taxon>Pycnococcus</taxon>
    </lineage>
</organism>
<evidence type="ECO:0000256" key="1">
    <source>
        <dbReference type="SAM" id="Coils"/>
    </source>
</evidence>
<protein>
    <submittedName>
        <fullName evidence="3">Uncharacterized protein</fullName>
    </submittedName>
</protein>
<accession>A0A830H4R8</accession>
<comment type="caution">
    <text evidence="3">The sequence shown here is derived from an EMBL/GenBank/DDBJ whole genome shotgun (WGS) entry which is preliminary data.</text>
</comment>
<dbReference type="Gene3D" id="6.10.140.1230">
    <property type="match status" value="1"/>
</dbReference>
<keyword evidence="4" id="KW-1185">Reference proteome</keyword>
<dbReference type="AlphaFoldDB" id="A0A830H4R8"/>
<reference evidence="3" key="1">
    <citation type="submission" date="2020-10" db="EMBL/GenBank/DDBJ databases">
        <title>Unveiling of a novel bifunctional photoreceptor, Dualchrome1, isolated from a cosmopolitan green alga.</title>
        <authorList>
            <person name="Suzuki S."/>
            <person name="Kawachi M."/>
        </authorList>
    </citation>
    <scope>NUCLEOTIDE SEQUENCE</scope>
    <source>
        <strain evidence="3">NIES 2893</strain>
    </source>
</reference>
<sequence length="243" mass="26009">MEWLFGKRKTPAELLRENKRMLDKAIRELDRERTGLQNQEKKLVVEMKKMAKQGQIPAVKVMAKSMVRNRAAVHKLYGLKSQLQGVSLKVQTLKSTQAMGDAMRGVTKVMGVMNKQLNLPALTGIMREFERQNERMDMTSEVMGDALDEAFDEEGEEDEIEGEVAKVLDEIGIGATAELEGIHAPTGTTAQAAPAVAAAPQPVAMGAGGGAPPAATAGAGAGAADDAGIDNDLQSRLDALRRG</sequence>